<sequence length="568" mass="65786">MATTTRAKHRQLEEQQSTLLTEDERHSEDQSLDYVSDNDVFTDAYNKGVSSDNEDNLPDISQISDNETNQESNLNTSSELLIPAKRKKPIRITTKPKSSFVWKFFSQPHDGKVCCQIANCKAVLGYCNTPSTMKAHLHNKHQITKASLDKKSIDEFKKTPTLQSQLTLQQSLEITKPHLKAQTQKLNNSLLRFIINSVQPLTIVEDKDFIRYSYDLDPKYKLPCRQVLKDKIDEAYYNNIIKIQQQINKAKYVSHFISHEILLTIKEIPYPHTAIMIKEEVEKLINKFQLESKLYAIVSDNRSNVKSAINQLKIGTHIGCTAHTLQLSITKGIQEIDQLVIKCKNLIKFLSQDKKQQQLREAQLYLINQQGDNNKLDNEEKYVILNVVKANNTRWNSVYYAFEHLIILKSAIITLKETLLQDTSTRIRQEGELLEDLIPSIYEWKIIREVVQILEPFEQLTRLFSGQYYPTLNLIYPCMISLQNSFFNESTNYNTSEAIKIQKIIQEDLTLRGQTDFCLLLCIIPYLIPEPELIREATHMYTFQLLTNFGGIYKTPSMSSPFFSQHYL</sequence>
<organism evidence="1 2">
    <name type="scientific">Cetraspora pellucida</name>
    <dbReference type="NCBI Taxonomy" id="1433469"/>
    <lineage>
        <taxon>Eukaryota</taxon>
        <taxon>Fungi</taxon>
        <taxon>Fungi incertae sedis</taxon>
        <taxon>Mucoromycota</taxon>
        <taxon>Glomeromycotina</taxon>
        <taxon>Glomeromycetes</taxon>
        <taxon>Diversisporales</taxon>
        <taxon>Gigasporaceae</taxon>
        <taxon>Cetraspora</taxon>
    </lineage>
</organism>
<dbReference type="Proteomes" id="UP000789366">
    <property type="component" value="Unassembled WGS sequence"/>
</dbReference>
<name>A0ACA9LS61_9GLOM</name>
<reference evidence="1" key="1">
    <citation type="submission" date="2021-06" db="EMBL/GenBank/DDBJ databases">
        <authorList>
            <person name="Kallberg Y."/>
            <person name="Tangrot J."/>
            <person name="Rosling A."/>
        </authorList>
    </citation>
    <scope>NUCLEOTIDE SEQUENCE</scope>
    <source>
        <strain evidence="1">28 12/20/2015</strain>
    </source>
</reference>
<protein>
    <submittedName>
        <fullName evidence="1">14368_t:CDS:1</fullName>
    </submittedName>
</protein>
<evidence type="ECO:0000313" key="1">
    <source>
        <dbReference type="EMBL" id="CAG8545970.1"/>
    </source>
</evidence>
<comment type="caution">
    <text evidence="1">The sequence shown here is derived from an EMBL/GenBank/DDBJ whole genome shotgun (WGS) entry which is preliminary data.</text>
</comment>
<evidence type="ECO:0000313" key="2">
    <source>
        <dbReference type="Proteomes" id="UP000789366"/>
    </source>
</evidence>
<accession>A0ACA9LS61</accession>
<gene>
    <name evidence="1" type="ORF">SPELUC_LOCUS5004</name>
</gene>
<keyword evidence="2" id="KW-1185">Reference proteome</keyword>
<proteinExistence type="predicted"/>
<dbReference type="EMBL" id="CAJVPW010004847">
    <property type="protein sequence ID" value="CAG8545970.1"/>
    <property type="molecule type" value="Genomic_DNA"/>
</dbReference>